<protein>
    <submittedName>
        <fullName evidence="1">Uncharacterized protein</fullName>
    </submittedName>
</protein>
<name>A0A5C6EDW9_9BACT</name>
<keyword evidence="2" id="KW-1185">Reference proteome</keyword>
<reference evidence="1 2" key="1">
    <citation type="submission" date="2019-02" db="EMBL/GenBank/DDBJ databases">
        <title>Deep-cultivation of Planctomycetes and their phenomic and genomic characterization uncovers novel biology.</title>
        <authorList>
            <person name="Wiegand S."/>
            <person name="Jogler M."/>
            <person name="Boedeker C."/>
            <person name="Pinto D."/>
            <person name="Vollmers J."/>
            <person name="Rivas-Marin E."/>
            <person name="Kohn T."/>
            <person name="Peeters S.H."/>
            <person name="Heuer A."/>
            <person name="Rast P."/>
            <person name="Oberbeckmann S."/>
            <person name="Bunk B."/>
            <person name="Jeske O."/>
            <person name="Meyerdierks A."/>
            <person name="Storesund J.E."/>
            <person name="Kallscheuer N."/>
            <person name="Luecker S."/>
            <person name="Lage O.M."/>
            <person name="Pohl T."/>
            <person name="Merkel B.J."/>
            <person name="Hornburger P."/>
            <person name="Mueller R.-W."/>
            <person name="Bruemmer F."/>
            <person name="Labrenz M."/>
            <person name="Spormann A.M."/>
            <person name="Op Den Camp H."/>
            <person name="Overmann J."/>
            <person name="Amann R."/>
            <person name="Jetten M.S.M."/>
            <person name="Mascher T."/>
            <person name="Medema M.H."/>
            <person name="Devos D.P."/>
            <person name="Kaster A.-K."/>
            <person name="Ovreas L."/>
            <person name="Rohde M."/>
            <person name="Galperin M.Y."/>
            <person name="Jogler C."/>
        </authorList>
    </citation>
    <scope>NUCLEOTIDE SEQUENCE [LARGE SCALE GENOMIC DNA]</scope>
    <source>
        <strain evidence="1 2">Poly59</strain>
    </source>
</reference>
<evidence type="ECO:0000313" key="2">
    <source>
        <dbReference type="Proteomes" id="UP000317977"/>
    </source>
</evidence>
<gene>
    <name evidence="1" type="ORF">Poly59_56070</name>
</gene>
<dbReference type="EMBL" id="SJPX01000006">
    <property type="protein sequence ID" value="TWU46634.1"/>
    <property type="molecule type" value="Genomic_DNA"/>
</dbReference>
<evidence type="ECO:0000313" key="1">
    <source>
        <dbReference type="EMBL" id="TWU46634.1"/>
    </source>
</evidence>
<sequence>MIRNRGFYRWVFVEYYPECSRLFAACCVGPILWLPITRWLAKPTVVSLRTSPAGFPSRLILVRFEATGAIADRVLIRSSMVAFQLSSQLWARPECLRHVTRVSIRKRSANTGRQQVPYVNCRLPIFRRSQSSHVGRMRSTQSSFEFSFRLNSLNRTHAIPLACHMLMGFG</sequence>
<dbReference type="AlphaFoldDB" id="A0A5C6EDW9"/>
<proteinExistence type="predicted"/>
<organism evidence="1 2">
    <name type="scientific">Rubripirellula reticaptiva</name>
    <dbReference type="NCBI Taxonomy" id="2528013"/>
    <lineage>
        <taxon>Bacteria</taxon>
        <taxon>Pseudomonadati</taxon>
        <taxon>Planctomycetota</taxon>
        <taxon>Planctomycetia</taxon>
        <taxon>Pirellulales</taxon>
        <taxon>Pirellulaceae</taxon>
        <taxon>Rubripirellula</taxon>
    </lineage>
</organism>
<accession>A0A5C6EDW9</accession>
<comment type="caution">
    <text evidence="1">The sequence shown here is derived from an EMBL/GenBank/DDBJ whole genome shotgun (WGS) entry which is preliminary data.</text>
</comment>
<dbReference type="Proteomes" id="UP000317977">
    <property type="component" value="Unassembled WGS sequence"/>
</dbReference>